<dbReference type="AlphaFoldDB" id="A0A2T6ATH0"/>
<dbReference type="InterPro" id="IPR050490">
    <property type="entry name" value="Bact_solute-bd_prot1"/>
</dbReference>
<gene>
    <name evidence="4" type="ORF">C8N44_1132</name>
</gene>
<proteinExistence type="inferred from homology"/>
<dbReference type="Pfam" id="PF01547">
    <property type="entry name" value="SBP_bac_1"/>
    <property type="match status" value="1"/>
</dbReference>
<comment type="similarity">
    <text evidence="2">Belongs to the bacterial solute-binding protein 1 family.</text>
</comment>
<dbReference type="GO" id="GO:0042597">
    <property type="term" value="C:periplasmic space"/>
    <property type="evidence" value="ECO:0007669"/>
    <property type="project" value="UniProtKB-SubCell"/>
</dbReference>
<feature type="chain" id="PRO_5015617897" evidence="3">
    <location>
        <begin position="25"/>
        <end position="426"/>
    </location>
</feature>
<comment type="subcellular location">
    <subcellularLocation>
        <location evidence="1">Periplasm</location>
    </subcellularLocation>
</comment>
<organism evidence="4 5">
    <name type="scientific">Allosediminivita pacifica</name>
    <dbReference type="NCBI Taxonomy" id="1267769"/>
    <lineage>
        <taxon>Bacteria</taxon>
        <taxon>Pseudomonadati</taxon>
        <taxon>Pseudomonadota</taxon>
        <taxon>Alphaproteobacteria</taxon>
        <taxon>Rhodobacterales</taxon>
        <taxon>Paracoccaceae</taxon>
        <taxon>Allosediminivita</taxon>
    </lineage>
</organism>
<dbReference type="InterPro" id="IPR006059">
    <property type="entry name" value="SBP"/>
</dbReference>
<dbReference type="EMBL" id="QBKN01000013">
    <property type="protein sequence ID" value="PTX47118.1"/>
    <property type="molecule type" value="Genomic_DNA"/>
</dbReference>
<accession>A0A2T6ATH0</accession>
<keyword evidence="3" id="KW-0732">Signal</keyword>
<name>A0A2T6ATH0_9RHOB</name>
<evidence type="ECO:0000256" key="2">
    <source>
        <dbReference type="ARBA" id="ARBA00008520"/>
    </source>
</evidence>
<evidence type="ECO:0000256" key="1">
    <source>
        <dbReference type="ARBA" id="ARBA00004418"/>
    </source>
</evidence>
<reference evidence="4 5" key="1">
    <citation type="submission" date="2018-04" db="EMBL/GenBank/DDBJ databases">
        <title>Genomic Encyclopedia of Archaeal and Bacterial Type Strains, Phase II (KMG-II): from individual species to whole genera.</title>
        <authorList>
            <person name="Goeker M."/>
        </authorList>
    </citation>
    <scope>NUCLEOTIDE SEQUENCE [LARGE SCALE GENOMIC DNA]</scope>
    <source>
        <strain evidence="4 5">DSM 29329</strain>
    </source>
</reference>
<dbReference type="PANTHER" id="PTHR43649">
    <property type="entry name" value="ARABINOSE-BINDING PROTEIN-RELATED"/>
    <property type="match status" value="1"/>
</dbReference>
<feature type="signal peptide" evidence="3">
    <location>
        <begin position="1"/>
        <end position="24"/>
    </location>
</feature>
<dbReference type="Proteomes" id="UP000244069">
    <property type="component" value="Unassembled WGS sequence"/>
</dbReference>
<dbReference type="SUPFAM" id="SSF53850">
    <property type="entry name" value="Periplasmic binding protein-like II"/>
    <property type="match status" value="1"/>
</dbReference>
<evidence type="ECO:0000313" key="4">
    <source>
        <dbReference type="EMBL" id="PTX47118.1"/>
    </source>
</evidence>
<protein>
    <submittedName>
        <fullName evidence="4">Carbohydrate ABC transporter substrate-binding protein (CUT1 family)</fullName>
    </submittedName>
</protein>
<dbReference type="Gene3D" id="3.40.190.10">
    <property type="entry name" value="Periplasmic binding protein-like II"/>
    <property type="match status" value="2"/>
</dbReference>
<evidence type="ECO:0000256" key="3">
    <source>
        <dbReference type="SAM" id="SignalP"/>
    </source>
</evidence>
<dbReference type="RefSeq" id="WP_107976580.1">
    <property type="nucleotide sequence ID" value="NZ_BMEZ01000010.1"/>
</dbReference>
<dbReference type="OrthoDB" id="2509690at2"/>
<sequence length="426" mass="45942">MTTRLKTQTALATLSLVLGGAASAQELTMLVGNNVDTVAAAEALTEAYTERNPDVTFNIEIRPGGSEGDNIIKTRLATGEMADIFQYNSGSLLQALRPSRTLMPINDIKNFDAMNESFIATVSDDEGNAFGVPIQPAMGGGILYHMPTYEELGLEVPLTWDQFMENNAAIAEATDKAPIIQTYRDSWTSQITFLADFYNVQQDSPGFAEAFTANEAKFATDPAALRGFERIQDMHESGYMNEDFGAATLDDGLAMVASGEGVHYPMLTFAIGAIQQNSPDQLQDVGFFALPGDDAGANGLTVWMPAAFYIPRGSEHPEIAKDFLNFVATPEGCDAITERVGAAGPYLVEGCTLPDDVPPSVSDMLPYFEEEGRTYPALEFLSPVKGPALEQLTVEVGSGIREAQSAAERYDADVAKQARQLGLPNW</sequence>
<keyword evidence="5" id="KW-1185">Reference proteome</keyword>
<evidence type="ECO:0000313" key="5">
    <source>
        <dbReference type="Proteomes" id="UP000244069"/>
    </source>
</evidence>
<comment type="caution">
    <text evidence="4">The sequence shown here is derived from an EMBL/GenBank/DDBJ whole genome shotgun (WGS) entry which is preliminary data.</text>
</comment>